<sequence length="117" mass="13367">MYFDVLYELRPSPILVSTLVSLLSSTVVALARVDQDFSCPITRLGYPFRLYIRTAQSFLANPYLSQFPNHVLQFRSSNLDPQIHVINQLHQSNHVLFPPLNPCYPSDLTELTIESLC</sequence>
<dbReference type="EMBL" id="CM042042">
    <property type="protein sequence ID" value="KAI3705380.1"/>
    <property type="molecule type" value="Genomic_DNA"/>
</dbReference>
<name>A0ACB9A619_9ASTR</name>
<evidence type="ECO:0000313" key="1">
    <source>
        <dbReference type="EMBL" id="KAI3705380.1"/>
    </source>
</evidence>
<proteinExistence type="predicted"/>
<reference evidence="1 2" key="2">
    <citation type="journal article" date="2022" name="Mol. Ecol. Resour.">
        <title>The genomes of chicory, endive, great burdock and yacon provide insights into Asteraceae paleo-polyploidization history and plant inulin production.</title>
        <authorList>
            <person name="Fan W."/>
            <person name="Wang S."/>
            <person name="Wang H."/>
            <person name="Wang A."/>
            <person name="Jiang F."/>
            <person name="Liu H."/>
            <person name="Zhao H."/>
            <person name="Xu D."/>
            <person name="Zhang Y."/>
        </authorList>
    </citation>
    <scope>NUCLEOTIDE SEQUENCE [LARGE SCALE GENOMIC DNA]</scope>
    <source>
        <strain evidence="2">cv. Yunnan</strain>
        <tissue evidence="1">Leaves</tissue>
    </source>
</reference>
<dbReference type="Proteomes" id="UP001056120">
    <property type="component" value="Linkage Group LG25"/>
</dbReference>
<evidence type="ECO:0000313" key="2">
    <source>
        <dbReference type="Proteomes" id="UP001056120"/>
    </source>
</evidence>
<organism evidence="1 2">
    <name type="scientific">Smallanthus sonchifolius</name>
    <dbReference type="NCBI Taxonomy" id="185202"/>
    <lineage>
        <taxon>Eukaryota</taxon>
        <taxon>Viridiplantae</taxon>
        <taxon>Streptophyta</taxon>
        <taxon>Embryophyta</taxon>
        <taxon>Tracheophyta</taxon>
        <taxon>Spermatophyta</taxon>
        <taxon>Magnoliopsida</taxon>
        <taxon>eudicotyledons</taxon>
        <taxon>Gunneridae</taxon>
        <taxon>Pentapetalae</taxon>
        <taxon>asterids</taxon>
        <taxon>campanulids</taxon>
        <taxon>Asterales</taxon>
        <taxon>Asteraceae</taxon>
        <taxon>Asteroideae</taxon>
        <taxon>Heliantheae alliance</taxon>
        <taxon>Millerieae</taxon>
        <taxon>Smallanthus</taxon>
    </lineage>
</organism>
<keyword evidence="2" id="KW-1185">Reference proteome</keyword>
<comment type="caution">
    <text evidence="1">The sequence shown here is derived from an EMBL/GenBank/DDBJ whole genome shotgun (WGS) entry which is preliminary data.</text>
</comment>
<gene>
    <name evidence="1" type="ORF">L1987_75617</name>
</gene>
<accession>A0ACB9A619</accession>
<protein>
    <submittedName>
        <fullName evidence="1">Uncharacterized protein</fullName>
    </submittedName>
</protein>
<reference evidence="2" key="1">
    <citation type="journal article" date="2022" name="Mol. Ecol. Resour.">
        <title>The genomes of chicory, endive, great burdock and yacon provide insights into Asteraceae palaeo-polyploidization history and plant inulin production.</title>
        <authorList>
            <person name="Fan W."/>
            <person name="Wang S."/>
            <person name="Wang H."/>
            <person name="Wang A."/>
            <person name="Jiang F."/>
            <person name="Liu H."/>
            <person name="Zhao H."/>
            <person name="Xu D."/>
            <person name="Zhang Y."/>
        </authorList>
    </citation>
    <scope>NUCLEOTIDE SEQUENCE [LARGE SCALE GENOMIC DNA]</scope>
    <source>
        <strain evidence="2">cv. Yunnan</strain>
    </source>
</reference>